<sequence length="402" mass="45173">MSENQYINERSFLYGSLLATLAYGVVATLSAICLLVLRQNRIPIRHRRAQFVYVLLLFTLSTLGLVFQVKITQAGFIEQRDFDDGTAGYGGPAAYLGKLFDHSTDPVFKGWMSCLVITNWFCDGILLWRCIVLYEDNRFWPKFFRFLPACLLTASFVTGILHLKQITAPDDSSWATSHFPFNFTILYGVVALFVNIILTTMITIRLYIHRRRAVRALGPGHGSDFTSVISMLIESAVLAEVFVIAFLVPYALRHWFCNIIIQPLIQVQAIAPLLIIYRVAQGKAMTSLPQHDNTGRSARSQSRHSTLSSLGLGSRPRLSGHRRTSSERPIVDASQNSSSNTSQAVSSMDQRPHRNLSPGFSRTHWDPECGYSYELVPTTSGDDELARPERRIIQNDLRSAPP</sequence>
<feature type="transmembrane region" description="Helical" evidence="2">
    <location>
        <begin position="49"/>
        <end position="69"/>
    </location>
</feature>
<proteinExistence type="predicted"/>
<feature type="region of interest" description="Disordered" evidence="1">
    <location>
        <begin position="376"/>
        <end position="402"/>
    </location>
</feature>
<evidence type="ECO:0000313" key="3">
    <source>
        <dbReference type="EMBL" id="KAJ3563324.1"/>
    </source>
</evidence>
<evidence type="ECO:0000313" key="4">
    <source>
        <dbReference type="Proteomes" id="UP001213000"/>
    </source>
</evidence>
<comment type="caution">
    <text evidence="3">The sequence shown here is derived from an EMBL/GenBank/DDBJ whole genome shotgun (WGS) entry which is preliminary data.</text>
</comment>
<feature type="transmembrane region" description="Helical" evidence="2">
    <location>
        <begin position="110"/>
        <end position="131"/>
    </location>
</feature>
<name>A0AAD5YML6_9AGAR</name>
<keyword evidence="2" id="KW-0472">Membrane</keyword>
<feature type="transmembrane region" description="Helical" evidence="2">
    <location>
        <begin position="260"/>
        <end position="280"/>
    </location>
</feature>
<accession>A0AAD5YML6</accession>
<feature type="compositionally biased region" description="Low complexity" evidence="1">
    <location>
        <begin position="333"/>
        <end position="347"/>
    </location>
</feature>
<protein>
    <submittedName>
        <fullName evidence="3">Uncharacterized protein</fullName>
    </submittedName>
</protein>
<evidence type="ECO:0000256" key="1">
    <source>
        <dbReference type="SAM" id="MobiDB-lite"/>
    </source>
</evidence>
<feature type="transmembrane region" description="Helical" evidence="2">
    <location>
        <begin position="228"/>
        <end position="248"/>
    </location>
</feature>
<evidence type="ECO:0000256" key="2">
    <source>
        <dbReference type="SAM" id="Phobius"/>
    </source>
</evidence>
<dbReference type="AlphaFoldDB" id="A0AAD5YML6"/>
<reference evidence="3" key="1">
    <citation type="submission" date="2022-07" db="EMBL/GenBank/DDBJ databases">
        <title>Genome Sequence of Leucocoprinus birnbaumii.</title>
        <authorList>
            <person name="Buettner E."/>
        </authorList>
    </citation>
    <scope>NUCLEOTIDE SEQUENCE</scope>
    <source>
        <strain evidence="3">VT141</strain>
    </source>
</reference>
<keyword evidence="2" id="KW-1133">Transmembrane helix</keyword>
<keyword evidence="4" id="KW-1185">Reference proteome</keyword>
<keyword evidence="2" id="KW-0812">Transmembrane</keyword>
<feature type="compositionally biased region" description="Low complexity" evidence="1">
    <location>
        <begin position="303"/>
        <end position="317"/>
    </location>
</feature>
<feature type="transmembrane region" description="Helical" evidence="2">
    <location>
        <begin position="143"/>
        <end position="163"/>
    </location>
</feature>
<gene>
    <name evidence="3" type="ORF">NP233_g9012</name>
</gene>
<feature type="compositionally biased region" description="Basic and acidic residues" evidence="1">
    <location>
        <begin position="384"/>
        <end position="393"/>
    </location>
</feature>
<feature type="region of interest" description="Disordered" evidence="1">
    <location>
        <begin position="287"/>
        <end position="363"/>
    </location>
</feature>
<feature type="transmembrane region" description="Helical" evidence="2">
    <location>
        <begin position="183"/>
        <end position="208"/>
    </location>
</feature>
<dbReference type="Proteomes" id="UP001213000">
    <property type="component" value="Unassembled WGS sequence"/>
</dbReference>
<feature type="transmembrane region" description="Helical" evidence="2">
    <location>
        <begin position="12"/>
        <end position="37"/>
    </location>
</feature>
<feature type="compositionally biased region" description="Polar residues" evidence="1">
    <location>
        <begin position="287"/>
        <end position="300"/>
    </location>
</feature>
<organism evidence="3 4">
    <name type="scientific">Leucocoprinus birnbaumii</name>
    <dbReference type="NCBI Taxonomy" id="56174"/>
    <lineage>
        <taxon>Eukaryota</taxon>
        <taxon>Fungi</taxon>
        <taxon>Dikarya</taxon>
        <taxon>Basidiomycota</taxon>
        <taxon>Agaricomycotina</taxon>
        <taxon>Agaricomycetes</taxon>
        <taxon>Agaricomycetidae</taxon>
        <taxon>Agaricales</taxon>
        <taxon>Agaricineae</taxon>
        <taxon>Agaricaceae</taxon>
        <taxon>Leucocoprinus</taxon>
    </lineage>
</organism>
<dbReference type="EMBL" id="JANIEX010000771">
    <property type="protein sequence ID" value="KAJ3563324.1"/>
    <property type="molecule type" value="Genomic_DNA"/>
</dbReference>